<keyword evidence="3" id="KW-0813">Transport</keyword>
<dbReference type="SUPFAM" id="SSF103054">
    <property type="entry name" value="General secretion pathway protein M, EpsM"/>
    <property type="match status" value="1"/>
</dbReference>
<comment type="subcellular location">
    <subcellularLocation>
        <location evidence="1">Cell inner membrane</location>
        <topology evidence="1">Single-pass membrane protein</topology>
    </subcellularLocation>
</comment>
<reference evidence="11 12" key="2">
    <citation type="journal article" date="2023" name="Plant Pathol.">
        <title>Dismantling and reorganizing Pseudomonas marginalis sensu#lato.</title>
        <authorList>
            <person name="Sawada H."/>
            <person name="Fujikawa T."/>
            <person name="Satou M."/>
        </authorList>
    </citation>
    <scope>NUCLEOTIDE SEQUENCE [LARGE SCALE GENOMIC DNA]</scope>
    <source>
        <strain evidence="11 12">MAFF 302030</strain>
    </source>
</reference>
<evidence type="ECO:0000313" key="12">
    <source>
        <dbReference type="Proteomes" id="UP001155059"/>
    </source>
</evidence>
<keyword evidence="6 10" id="KW-0812">Transmembrane</keyword>
<keyword evidence="5" id="KW-0997">Cell inner membrane</keyword>
<evidence type="ECO:0000256" key="2">
    <source>
        <dbReference type="ARBA" id="ARBA00010637"/>
    </source>
</evidence>
<evidence type="ECO:0000256" key="3">
    <source>
        <dbReference type="ARBA" id="ARBA00022448"/>
    </source>
</evidence>
<evidence type="ECO:0000313" key="11">
    <source>
        <dbReference type="EMBL" id="MCK9796242.1"/>
    </source>
</evidence>
<dbReference type="InterPro" id="IPR023229">
    <property type="entry name" value="T2SS_M_periplasmic_sf"/>
</dbReference>
<keyword evidence="8 10" id="KW-1133">Transmembrane helix</keyword>
<dbReference type="EMBL" id="JALQCW010000002">
    <property type="protein sequence ID" value="MCK9796242.1"/>
    <property type="molecule type" value="Genomic_DNA"/>
</dbReference>
<reference evidence="11 12" key="1">
    <citation type="journal article" date="2022" name="Int. J. Syst. Evol. Microbiol.">
        <title>Pseudomonas aegrilactucae sp. nov. and Pseudomonas morbosilactucae sp. nov., pathogens causing bacterial rot of lettuce in Japan.</title>
        <authorList>
            <person name="Sawada H."/>
            <person name="Fujikawa T."/>
            <person name="Satou M."/>
        </authorList>
    </citation>
    <scope>NUCLEOTIDE SEQUENCE [LARGE SCALE GENOMIC DNA]</scope>
    <source>
        <strain evidence="11 12">MAFF 302030</strain>
    </source>
</reference>
<evidence type="ECO:0000256" key="5">
    <source>
        <dbReference type="ARBA" id="ARBA00022519"/>
    </source>
</evidence>
<evidence type="ECO:0000256" key="8">
    <source>
        <dbReference type="ARBA" id="ARBA00022989"/>
    </source>
</evidence>
<evidence type="ECO:0000256" key="10">
    <source>
        <dbReference type="SAM" id="Phobius"/>
    </source>
</evidence>
<dbReference type="Pfam" id="PF04612">
    <property type="entry name" value="T2SSM"/>
    <property type="match status" value="1"/>
</dbReference>
<keyword evidence="4" id="KW-1003">Cell membrane</keyword>
<evidence type="ECO:0000256" key="4">
    <source>
        <dbReference type="ARBA" id="ARBA00022475"/>
    </source>
</evidence>
<evidence type="ECO:0000256" key="6">
    <source>
        <dbReference type="ARBA" id="ARBA00022692"/>
    </source>
</evidence>
<protein>
    <submittedName>
        <fullName evidence="11">Type II secretion system protein M</fullName>
    </submittedName>
</protein>
<dbReference type="AlphaFoldDB" id="A0A9X1YPG3"/>
<organism evidence="11 12">
    <name type="scientific">Pseudomonas morbosilactucae</name>
    <dbReference type="NCBI Taxonomy" id="2938197"/>
    <lineage>
        <taxon>Bacteria</taxon>
        <taxon>Pseudomonadati</taxon>
        <taxon>Pseudomonadota</taxon>
        <taxon>Gammaproteobacteria</taxon>
        <taxon>Pseudomonadales</taxon>
        <taxon>Pseudomonadaceae</taxon>
        <taxon>Pseudomonas</taxon>
    </lineage>
</organism>
<sequence length="167" mass="18659">MPRTARNTSPLPRLRQHALGHWRRLAKREQRALQGLALFSGATLFYLLLWQPQQQALQRAEQRFIEVTDLHQQLQQLPATLPVHATPAITAEALPGLLARSSSQAGLNLERMDHDAPGQINLALEGPLSSLISWIDQLEQQQVQVQSFSIEVNQDAVASARLQVQTP</sequence>
<dbReference type="GO" id="GO:0015627">
    <property type="term" value="C:type II protein secretion system complex"/>
    <property type="evidence" value="ECO:0007669"/>
    <property type="project" value="InterPro"/>
</dbReference>
<dbReference type="GO" id="GO:0015628">
    <property type="term" value="P:protein secretion by the type II secretion system"/>
    <property type="evidence" value="ECO:0007669"/>
    <property type="project" value="InterPro"/>
</dbReference>
<gene>
    <name evidence="11" type="ORF">M1B34_00380</name>
</gene>
<evidence type="ECO:0000256" key="7">
    <source>
        <dbReference type="ARBA" id="ARBA00022927"/>
    </source>
</evidence>
<dbReference type="GO" id="GO:0005886">
    <property type="term" value="C:plasma membrane"/>
    <property type="evidence" value="ECO:0007669"/>
    <property type="project" value="UniProtKB-SubCell"/>
</dbReference>
<dbReference type="Proteomes" id="UP001155059">
    <property type="component" value="Unassembled WGS sequence"/>
</dbReference>
<dbReference type="Gene3D" id="3.30.1360.100">
    <property type="entry name" value="General secretion pathway protein M, EpsM"/>
    <property type="match status" value="1"/>
</dbReference>
<evidence type="ECO:0000256" key="9">
    <source>
        <dbReference type="ARBA" id="ARBA00023136"/>
    </source>
</evidence>
<keyword evidence="9 10" id="KW-0472">Membrane</keyword>
<comment type="similarity">
    <text evidence="2">Belongs to the GSP M family.</text>
</comment>
<name>A0A9X1YPG3_9PSED</name>
<dbReference type="RefSeq" id="WP_268264125.1">
    <property type="nucleotide sequence ID" value="NZ_JALQCW010000002.1"/>
</dbReference>
<dbReference type="InterPro" id="IPR007690">
    <property type="entry name" value="T2SS_GspM"/>
</dbReference>
<proteinExistence type="inferred from homology"/>
<feature type="transmembrane region" description="Helical" evidence="10">
    <location>
        <begin position="32"/>
        <end position="50"/>
    </location>
</feature>
<evidence type="ECO:0000256" key="1">
    <source>
        <dbReference type="ARBA" id="ARBA00004377"/>
    </source>
</evidence>
<accession>A0A9X1YPG3</accession>
<keyword evidence="7" id="KW-0653">Protein transport</keyword>
<comment type="caution">
    <text evidence="11">The sequence shown here is derived from an EMBL/GenBank/DDBJ whole genome shotgun (WGS) entry which is preliminary data.</text>
</comment>